<evidence type="ECO:0000256" key="3">
    <source>
        <dbReference type="RuleBase" id="RU362132"/>
    </source>
</evidence>
<sequence length="478" mass="50756">MTSFRLRPVFGVPGDDVTRPYLRLAEEDELVRTTREDAAVYAAIGAAEVSGEPAAALATCGPGVAVALAGLACALADRVPVLCATGEITERGFQSLVPSMASDGVELTVTDDPEEAARTLARSEPVLYVDPGFDPDGVSAELEGIEPVEPDPEDVERVRGLLEGKRVAILVGRGCYRARCGELVERLCEVLEAPIVETMRGRGVVPEYHPRNAGVVGLRGWANDMVEDADVVLALGARLSGRTRADIDWPTTVAVGFGVEDADEVVECDVRAFVEALLEDPPRTEPWNPEPGEPPEFDLELYRVVKAALKAWIGPATVDSGQITPTALLAARLSSPSELIHSGSFCPMGFAIPAALGASARVPEMALALTGDGGFMVSCQELETAVREDLPIAVLVTRNGELGFTRQVMEEKEGRAAKMGLDADVLSIVESLGAEVEVIEKPDPGEVKKVLRDVEMNGETTVVVVELPREDVPMPGSG</sequence>
<dbReference type="GO" id="GO:0000287">
    <property type="term" value="F:magnesium ion binding"/>
    <property type="evidence" value="ECO:0007669"/>
    <property type="project" value="InterPro"/>
</dbReference>
<dbReference type="GO" id="GO:0009099">
    <property type="term" value="P:L-valine biosynthetic process"/>
    <property type="evidence" value="ECO:0007669"/>
    <property type="project" value="TreeGrafter"/>
</dbReference>
<dbReference type="Proteomes" id="UP000001826">
    <property type="component" value="Chromosome"/>
</dbReference>
<dbReference type="InterPro" id="IPR012001">
    <property type="entry name" value="Thiamin_PyroP_enz_TPP-bd_dom"/>
</dbReference>
<dbReference type="GO" id="GO:0044272">
    <property type="term" value="P:sulfur compound biosynthetic process"/>
    <property type="evidence" value="ECO:0007669"/>
    <property type="project" value="UniProtKB-ARBA"/>
</dbReference>
<dbReference type="GO" id="GO:0003984">
    <property type="term" value="F:acetolactate synthase activity"/>
    <property type="evidence" value="ECO:0007669"/>
    <property type="project" value="TreeGrafter"/>
</dbReference>
<dbReference type="PANTHER" id="PTHR18968:SF167">
    <property type="entry name" value="ACETOLACTATE SYNTHASE LARGE SUBUNIT ILVB2-RELATED"/>
    <property type="match status" value="1"/>
</dbReference>
<dbReference type="InterPro" id="IPR011766">
    <property type="entry name" value="TPP_enzyme_TPP-bd"/>
</dbReference>
<dbReference type="PaxDb" id="190192-MK1236"/>
<feature type="domain" description="Thiamine pyrophosphate enzyme N-terminal TPP-binding" evidence="6">
    <location>
        <begin position="7"/>
        <end position="91"/>
    </location>
</feature>
<dbReference type="EnsemblBacteria" id="AAM02449">
    <property type="protein sequence ID" value="AAM02449"/>
    <property type="gene ID" value="MK1236"/>
</dbReference>
<dbReference type="KEGG" id="mka:MK1236"/>
<dbReference type="RefSeq" id="WP_011019604.1">
    <property type="nucleotide sequence ID" value="NC_003551.1"/>
</dbReference>
<organism evidence="7 8">
    <name type="scientific">Methanopyrus kandleri (strain AV19 / DSM 6324 / JCM 9639 / NBRC 100938)</name>
    <dbReference type="NCBI Taxonomy" id="190192"/>
    <lineage>
        <taxon>Archaea</taxon>
        <taxon>Methanobacteriati</taxon>
        <taxon>Methanobacteriota</taxon>
        <taxon>Methanomada group</taxon>
        <taxon>Methanopyri</taxon>
        <taxon>Methanopyrales</taxon>
        <taxon>Methanopyraceae</taxon>
        <taxon>Methanopyrus</taxon>
    </lineage>
</organism>
<dbReference type="OrthoDB" id="6837at2157"/>
<dbReference type="STRING" id="190192.MK1236"/>
<protein>
    <submittedName>
        <fullName evidence="7">Acetolactate synthase large subunit homolog</fullName>
    </submittedName>
</protein>
<feature type="domain" description="Thiamine pyrophosphate enzyme central" evidence="4">
    <location>
        <begin position="161"/>
        <end position="245"/>
    </location>
</feature>
<dbReference type="Pfam" id="PF02776">
    <property type="entry name" value="TPP_enzyme_N"/>
    <property type="match status" value="1"/>
</dbReference>
<evidence type="ECO:0000259" key="6">
    <source>
        <dbReference type="Pfam" id="PF02776"/>
    </source>
</evidence>
<dbReference type="InterPro" id="IPR029061">
    <property type="entry name" value="THDP-binding"/>
</dbReference>
<comment type="similarity">
    <text evidence="1 3">Belongs to the TPP enzyme family.</text>
</comment>
<dbReference type="Gene3D" id="3.40.50.970">
    <property type="match status" value="2"/>
</dbReference>
<dbReference type="CDD" id="cd00568">
    <property type="entry name" value="TPP_enzymes"/>
    <property type="match status" value="1"/>
</dbReference>
<dbReference type="SUPFAM" id="SSF52518">
    <property type="entry name" value="Thiamin diphosphate-binding fold (THDP-binding)"/>
    <property type="match status" value="2"/>
</dbReference>
<dbReference type="Pfam" id="PF00205">
    <property type="entry name" value="TPP_enzyme_M"/>
    <property type="match status" value="1"/>
</dbReference>
<dbReference type="InterPro" id="IPR045229">
    <property type="entry name" value="TPP_enz"/>
</dbReference>
<dbReference type="EMBL" id="AE009439">
    <property type="protein sequence ID" value="AAM02449.1"/>
    <property type="molecule type" value="Genomic_DNA"/>
</dbReference>
<dbReference type="GO" id="GO:0050660">
    <property type="term" value="F:flavin adenine dinucleotide binding"/>
    <property type="evidence" value="ECO:0007669"/>
    <property type="project" value="TreeGrafter"/>
</dbReference>
<dbReference type="AlphaFoldDB" id="Q8TW02"/>
<dbReference type="InParanoid" id="Q8TW02"/>
<dbReference type="PANTHER" id="PTHR18968">
    <property type="entry name" value="THIAMINE PYROPHOSPHATE ENZYMES"/>
    <property type="match status" value="1"/>
</dbReference>
<evidence type="ECO:0000313" key="7">
    <source>
        <dbReference type="EMBL" id="AAM02449.1"/>
    </source>
</evidence>
<evidence type="ECO:0000259" key="5">
    <source>
        <dbReference type="Pfam" id="PF02775"/>
    </source>
</evidence>
<dbReference type="GO" id="GO:0005948">
    <property type="term" value="C:acetolactate synthase complex"/>
    <property type="evidence" value="ECO:0007669"/>
    <property type="project" value="TreeGrafter"/>
</dbReference>
<name>Q8TW02_METKA</name>
<dbReference type="GO" id="GO:0009097">
    <property type="term" value="P:isoleucine biosynthetic process"/>
    <property type="evidence" value="ECO:0007669"/>
    <property type="project" value="TreeGrafter"/>
</dbReference>
<dbReference type="InterPro" id="IPR012000">
    <property type="entry name" value="Thiamin_PyroP_enz_cen_dom"/>
</dbReference>
<proteinExistence type="inferred from homology"/>
<reference evidence="7 8" key="1">
    <citation type="journal article" date="2002" name="Proc. Natl. Acad. Sci. U.S.A.">
        <title>The complete genome of hyperthermophile Methanopyrus kandleri AV19 and monophyly of archaeal methanogens.</title>
        <authorList>
            <person name="Slesarev A.I."/>
            <person name="Mezhevaya K.V."/>
            <person name="Makarova K.S."/>
            <person name="Polushin N.N."/>
            <person name="Shcherbinina O.V."/>
            <person name="Shakhova V.V."/>
            <person name="Belova G.I."/>
            <person name="Aravind L."/>
            <person name="Natale D.A."/>
            <person name="Rogozin I.B."/>
            <person name="Tatusov R.L."/>
            <person name="Wolf Y.I."/>
            <person name="Stetter K.O."/>
            <person name="Malykh A.G."/>
            <person name="Koonin E.V."/>
            <person name="Kozyavkin S.A."/>
        </authorList>
    </citation>
    <scope>NUCLEOTIDE SEQUENCE [LARGE SCALE GENOMIC DNA]</scope>
    <source>
        <strain evidence="8">AV19 / DSM 6324 / JCM 9639 / NBRC 100938</strain>
    </source>
</reference>
<accession>Q8TW02</accession>
<evidence type="ECO:0000256" key="2">
    <source>
        <dbReference type="ARBA" id="ARBA00023052"/>
    </source>
</evidence>
<dbReference type="InterPro" id="IPR029035">
    <property type="entry name" value="DHS-like_NAD/FAD-binding_dom"/>
</dbReference>
<dbReference type="SUPFAM" id="SSF52467">
    <property type="entry name" value="DHS-like NAD/FAD-binding domain"/>
    <property type="match status" value="1"/>
</dbReference>
<gene>
    <name evidence="7" type="ordered locus">MK1236</name>
</gene>
<dbReference type="GeneID" id="1477831"/>
<keyword evidence="8" id="KW-1185">Reference proteome</keyword>
<dbReference type="GO" id="GO:0030976">
    <property type="term" value="F:thiamine pyrophosphate binding"/>
    <property type="evidence" value="ECO:0007669"/>
    <property type="project" value="InterPro"/>
</dbReference>
<dbReference type="Pfam" id="PF02775">
    <property type="entry name" value="TPP_enzyme_C"/>
    <property type="match status" value="1"/>
</dbReference>
<feature type="domain" description="Thiamine pyrophosphate enzyme TPP-binding" evidence="5">
    <location>
        <begin position="319"/>
        <end position="465"/>
    </location>
</feature>
<evidence type="ECO:0000313" key="8">
    <source>
        <dbReference type="Proteomes" id="UP000001826"/>
    </source>
</evidence>
<evidence type="ECO:0000259" key="4">
    <source>
        <dbReference type="Pfam" id="PF00205"/>
    </source>
</evidence>
<evidence type="ECO:0000256" key="1">
    <source>
        <dbReference type="ARBA" id="ARBA00007812"/>
    </source>
</evidence>
<keyword evidence="2 3" id="KW-0786">Thiamine pyrophosphate</keyword>
<dbReference type="Gene3D" id="3.40.50.1220">
    <property type="entry name" value="TPP-binding domain"/>
    <property type="match status" value="1"/>
</dbReference>
<dbReference type="HOGENOM" id="CLU_570632_0_0_2"/>